<dbReference type="GeneID" id="67442257"/>
<feature type="transmembrane region" description="Helical" evidence="1">
    <location>
        <begin position="145"/>
        <end position="164"/>
    </location>
</feature>
<proteinExistence type="predicted"/>
<evidence type="ECO:0000313" key="4">
    <source>
        <dbReference type="Proteomes" id="UP000827084"/>
    </source>
</evidence>
<evidence type="ECO:0000256" key="1">
    <source>
        <dbReference type="SAM" id="Phobius"/>
    </source>
</evidence>
<gene>
    <name evidence="3" type="ORF">K3G22_03320</name>
</gene>
<keyword evidence="1" id="KW-1133">Transmembrane helix</keyword>
<accession>A0ABX8XDA4</accession>
<evidence type="ECO:0000313" key="3">
    <source>
        <dbReference type="EMBL" id="QYX73467.1"/>
    </source>
</evidence>
<feature type="signal peptide" evidence="2">
    <location>
        <begin position="1"/>
        <end position="22"/>
    </location>
</feature>
<evidence type="ECO:0000256" key="2">
    <source>
        <dbReference type="SAM" id="SignalP"/>
    </source>
</evidence>
<name>A0ABX8XDA4_SHEPU</name>
<organism evidence="3 4">
    <name type="scientific">Shewanella putrefaciens</name>
    <name type="common">Pseudomonas putrefaciens</name>
    <dbReference type="NCBI Taxonomy" id="24"/>
    <lineage>
        <taxon>Bacteria</taxon>
        <taxon>Pseudomonadati</taxon>
        <taxon>Pseudomonadota</taxon>
        <taxon>Gammaproteobacteria</taxon>
        <taxon>Alteromonadales</taxon>
        <taxon>Shewanellaceae</taxon>
        <taxon>Shewanella</taxon>
    </lineage>
</organism>
<reference evidence="3 4" key="1">
    <citation type="submission" date="2021-08" db="EMBL/GenBank/DDBJ databases">
        <title>Shewanella putrefaciens YZ-J, complete genome.</title>
        <authorList>
            <person name="Yi Z."/>
        </authorList>
    </citation>
    <scope>NUCLEOTIDE SEQUENCE [LARGE SCALE GENOMIC DNA]</scope>
    <source>
        <strain evidence="3 4">YZ-J</strain>
    </source>
</reference>
<keyword evidence="1" id="KW-0812">Transmembrane</keyword>
<dbReference type="Proteomes" id="UP000827084">
    <property type="component" value="Chromosome"/>
</dbReference>
<keyword evidence="2" id="KW-0732">Signal</keyword>
<feature type="chain" id="PRO_5047310346" evidence="2">
    <location>
        <begin position="23"/>
        <end position="251"/>
    </location>
</feature>
<dbReference type="RefSeq" id="WP_025007887.1">
    <property type="nucleotide sequence ID" value="NZ_BMPK01000004.1"/>
</dbReference>
<keyword evidence="4" id="KW-1185">Reference proteome</keyword>
<keyword evidence="1" id="KW-0472">Membrane</keyword>
<protein>
    <submittedName>
        <fullName evidence="3">Uncharacterized protein</fullName>
    </submittedName>
</protein>
<sequence>MITMLKQLFALSLFAFSSLAMGNEPAILKADVSVGFAKWVFEEKTVLLIGECDYSPPQFSNVVAKAFTSSDDCGAAGVFAYPSGSKVLIDGVESTFIDLRPLIGDKDSFLIEINGIKLNIQGFQAVLAQANKDSIFFYNSELLKIRIGLFVALAIALFLAYEIAKFALRKAKQLAKTAKYKVVQIGEAREAKRVARIAEDEAIRQIVFRQTQNATSDELEVLKEQIKAALDANDTKTASNLMSVLSTQKNK</sequence>
<dbReference type="EMBL" id="CP080635">
    <property type="protein sequence ID" value="QYX73467.1"/>
    <property type="molecule type" value="Genomic_DNA"/>
</dbReference>